<dbReference type="STRING" id="247633.GP2143_02774"/>
<organism evidence="1 2">
    <name type="scientific">marine gamma proteobacterium HTCC2143</name>
    <dbReference type="NCBI Taxonomy" id="247633"/>
    <lineage>
        <taxon>Bacteria</taxon>
        <taxon>Pseudomonadati</taxon>
        <taxon>Pseudomonadota</taxon>
        <taxon>Gammaproteobacteria</taxon>
        <taxon>Cellvibrionales</taxon>
        <taxon>Spongiibacteraceae</taxon>
        <taxon>BD1-7 clade</taxon>
    </lineage>
</organism>
<sequence length="165" mass="18056">MLKELCVKYSLNGVLAGALFSVIVSSLLTGCAGKPEQPANVTSARAELAACPASPNCVSTEEQSAIHRLDAPTLKVSPEQAWPAVIAAVAALPRATLTYQNQYHLRAEFRSWLFRFTDDVEIYVDTVNNRLAMRSASRFGYSDLGVNARRLENLITELRSQGIIE</sequence>
<protein>
    <recommendedName>
        <fullName evidence="3">DUF1499 domain-containing protein</fullName>
    </recommendedName>
</protein>
<evidence type="ECO:0000313" key="1">
    <source>
        <dbReference type="EMBL" id="EAW30812.1"/>
    </source>
</evidence>
<evidence type="ECO:0000313" key="2">
    <source>
        <dbReference type="Proteomes" id="UP000004931"/>
    </source>
</evidence>
<dbReference type="eggNOG" id="COG4446">
    <property type="taxonomic scope" value="Bacteria"/>
</dbReference>
<comment type="caution">
    <text evidence="1">The sequence shown here is derived from an EMBL/GenBank/DDBJ whole genome shotgun (WGS) entry which is preliminary data.</text>
</comment>
<reference evidence="1 2" key="1">
    <citation type="journal article" date="2010" name="J. Bacteriol.">
        <title>Genome sequence of the oligotrophic marine Gammaproteobacterium HTCC2143, isolated from the Oregon Coast.</title>
        <authorList>
            <person name="Oh H.M."/>
            <person name="Kang I."/>
            <person name="Ferriera S."/>
            <person name="Giovannoni S.J."/>
            <person name="Cho J.C."/>
        </authorList>
    </citation>
    <scope>NUCLEOTIDE SEQUENCE [LARGE SCALE GENOMIC DNA]</scope>
    <source>
        <strain evidence="1 2">HTCC2143</strain>
    </source>
</reference>
<keyword evidence="2" id="KW-1185">Reference proteome</keyword>
<dbReference type="OrthoDB" id="9793534at2"/>
<accession>A0YEH6</accession>
<dbReference type="PANTHER" id="PTHR34801:SF6">
    <property type="entry name" value="SLL1620 PROTEIN"/>
    <property type="match status" value="1"/>
</dbReference>
<dbReference type="Pfam" id="PF07386">
    <property type="entry name" value="DUF1499"/>
    <property type="match status" value="1"/>
</dbReference>
<dbReference type="Proteomes" id="UP000004931">
    <property type="component" value="Unassembled WGS sequence"/>
</dbReference>
<dbReference type="AlphaFoldDB" id="A0YEH6"/>
<proteinExistence type="predicted"/>
<evidence type="ECO:0008006" key="3">
    <source>
        <dbReference type="Google" id="ProtNLM"/>
    </source>
</evidence>
<name>A0YEH6_9GAMM</name>
<dbReference type="PANTHER" id="PTHR34801">
    <property type="entry name" value="EXPRESSED PROTEIN"/>
    <property type="match status" value="1"/>
</dbReference>
<dbReference type="EMBL" id="AAVT01000006">
    <property type="protein sequence ID" value="EAW30812.1"/>
    <property type="molecule type" value="Genomic_DNA"/>
</dbReference>
<dbReference type="PROSITE" id="PS51257">
    <property type="entry name" value="PROKAR_LIPOPROTEIN"/>
    <property type="match status" value="1"/>
</dbReference>
<dbReference type="PIRSF" id="PIRSF026426">
    <property type="entry name" value="DUF1499"/>
    <property type="match status" value="1"/>
</dbReference>
<dbReference type="InterPro" id="IPR010865">
    <property type="entry name" value="DUF1499"/>
</dbReference>
<gene>
    <name evidence="1" type="ORF">GP2143_02774</name>
</gene>